<keyword evidence="4" id="KW-1185">Reference proteome</keyword>
<protein>
    <submittedName>
        <fullName evidence="5 6">Uncharacterized protein LOC118404077</fullName>
    </submittedName>
</protein>
<keyword evidence="2" id="KW-1133">Transmembrane helix</keyword>
<dbReference type="RefSeq" id="XP_035658924.1">
    <property type="nucleotide sequence ID" value="XM_035803031.1"/>
</dbReference>
<feature type="compositionally biased region" description="Basic and acidic residues" evidence="1">
    <location>
        <begin position="138"/>
        <end position="148"/>
    </location>
</feature>
<dbReference type="AlphaFoldDB" id="A0A9J7HID1"/>
<dbReference type="InterPro" id="IPR000488">
    <property type="entry name" value="Death_dom"/>
</dbReference>
<evidence type="ECO:0000313" key="4">
    <source>
        <dbReference type="Proteomes" id="UP000001554"/>
    </source>
</evidence>
<name>A0A9J7HID1_BRAFL</name>
<dbReference type="SMART" id="SM00005">
    <property type="entry name" value="DEATH"/>
    <property type="match status" value="1"/>
</dbReference>
<dbReference type="CDD" id="cd01670">
    <property type="entry name" value="Death"/>
    <property type="match status" value="1"/>
</dbReference>
<dbReference type="KEGG" id="bfo:118404077"/>
<dbReference type="Gene3D" id="1.10.533.10">
    <property type="entry name" value="Death Domain, Fas"/>
    <property type="match status" value="1"/>
</dbReference>
<feature type="transmembrane region" description="Helical" evidence="2">
    <location>
        <begin position="75"/>
        <end position="95"/>
    </location>
</feature>
<dbReference type="PANTHER" id="PTHR15077:SF9">
    <property type="entry name" value="C-TERMINAL OF ROC (COR) DOMAIN-CONTAINING PROTEIN"/>
    <property type="match status" value="1"/>
</dbReference>
<accession>A0A9J7HID1</accession>
<keyword evidence="2" id="KW-0472">Membrane</keyword>
<evidence type="ECO:0000313" key="5">
    <source>
        <dbReference type="RefSeq" id="XP_035658924.1"/>
    </source>
</evidence>
<evidence type="ECO:0000256" key="1">
    <source>
        <dbReference type="SAM" id="MobiDB-lite"/>
    </source>
</evidence>
<reference evidence="5 6" key="2">
    <citation type="submission" date="2025-04" db="UniProtKB">
        <authorList>
            <consortium name="RefSeq"/>
        </authorList>
    </citation>
    <scope>IDENTIFICATION</scope>
    <source>
        <strain evidence="5 6">S238N-H82</strain>
        <tissue evidence="5 6">Testes</tissue>
    </source>
</reference>
<evidence type="ECO:0000256" key="2">
    <source>
        <dbReference type="SAM" id="Phobius"/>
    </source>
</evidence>
<feature type="region of interest" description="Disordered" evidence="1">
    <location>
        <begin position="138"/>
        <end position="175"/>
    </location>
</feature>
<dbReference type="Proteomes" id="UP000001554">
    <property type="component" value="Chromosome 17"/>
</dbReference>
<dbReference type="RefSeq" id="XP_035658925.1">
    <property type="nucleotide sequence ID" value="XM_035803032.1"/>
</dbReference>
<dbReference type="PANTHER" id="PTHR15077">
    <property type="entry name" value="FAS-ASSOCIATING DEATH DOMAIN-CONTAINING PROTEIN FADD"/>
    <property type="match status" value="1"/>
</dbReference>
<dbReference type="PROSITE" id="PS50017">
    <property type="entry name" value="DEATH_DOMAIN"/>
    <property type="match status" value="1"/>
</dbReference>
<feature type="transmembrane region" description="Helical" evidence="2">
    <location>
        <begin position="52"/>
        <end position="68"/>
    </location>
</feature>
<reference evidence="4" key="1">
    <citation type="journal article" date="2020" name="Nat. Ecol. Evol.">
        <title>Deeply conserved synteny resolves early events in vertebrate evolution.</title>
        <authorList>
            <person name="Simakov O."/>
            <person name="Marletaz F."/>
            <person name="Yue J.X."/>
            <person name="O'Connell B."/>
            <person name="Jenkins J."/>
            <person name="Brandt A."/>
            <person name="Calef R."/>
            <person name="Tung C.H."/>
            <person name="Huang T.K."/>
            <person name="Schmutz J."/>
            <person name="Satoh N."/>
            <person name="Yu J.K."/>
            <person name="Putnam N.H."/>
            <person name="Green R.E."/>
            <person name="Rokhsar D.S."/>
        </authorList>
    </citation>
    <scope>NUCLEOTIDE SEQUENCE [LARGE SCALE GENOMIC DNA]</scope>
    <source>
        <strain evidence="4">S238N-H82</strain>
    </source>
</reference>
<dbReference type="SUPFAM" id="SSF47986">
    <property type="entry name" value="DEATH domain"/>
    <property type="match status" value="1"/>
</dbReference>
<evidence type="ECO:0000259" key="3">
    <source>
        <dbReference type="PROSITE" id="PS50017"/>
    </source>
</evidence>
<dbReference type="GO" id="GO:0007165">
    <property type="term" value="P:signal transduction"/>
    <property type="evidence" value="ECO:0007669"/>
    <property type="project" value="InterPro"/>
</dbReference>
<keyword evidence="2" id="KW-0812">Transmembrane</keyword>
<dbReference type="InterPro" id="IPR016729">
    <property type="entry name" value="FADD"/>
</dbReference>
<dbReference type="InterPro" id="IPR011029">
    <property type="entry name" value="DEATH-like_dom_sf"/>
</dbReference>
<organism evidence="4 6">
    <name type="scientific">Branchiostoma floridae</name>
    <name type="common">Florida lancelet</name>
    <name type="synonym">Amphioxus</name>
    <dbReference type="NCBI Taxonomy" id="7739"/>
    <lineage>
        <taxon>Eukaryota</taxon>
        <taxon>Metazoa</taxon>
        <taxon>Chordata</taxon>
        <taxon>Cephalochordata</taxon>
        <taxon>Leptocardii</taxon>
        <taxon>Amphioxiformes</taxon>
        <taxon>Branchiostomatidae</taxon>
        <taxon>Branchiostoma</taxon>
    </lineage>
</organism>
<proteinExistence type="predicted"/>
<gene>
    <name evidence="5 6" type="primary">LOC118404077</name>
</gene>
<dbReference type="Pfam" id="PF00531">
    <property type="entry name" value="Death"/>
    <property type="match status" value="1"/>
</dbReference>
<dbReference type="GeneID" id="118404077"/>
<feature type="domain" description="Death" evidence="3">
    <location>
        <begin position="223"/>
        <end position="290"/>
    </location>
</feature>
<sequence>MSNHTPRAKEDSKPETATVRCDTKTDSIQIFGINRSKNQFGVLLPANLTRKQIGFVLVILYCGFFVCLQNPQDAFLAVLCIISIAGILVALYFLYDYANDRLKFSGKEKEKEKGQDLEKQTEATVSIKEDERNDRLKFSGKAKEKGQDVAKQTEATGSTKEDETNVPGTKLDDDLELGVSTGISYRDRSRRTPAGEGGKARKDEHDFVEYAMFISAKISFGGKELARLLGLTAYEIEYIWDKHSDIRSKCFDMLLRWRNRKGDAATMQVLMKALAKAGPFDAVDDLKSKFPELKDIDVSDSDSD</sequence>
<evidence type="ECO:0000313" key="6">
    <source>
        <dbReference type="RefSeq" id="XP_035658925.1"/>
    </source>
</evidence>